<gene>
    <name evidence="2" type="ORF">SAMN05216386_1929</name>
</gene>
<dbReference type="EMBL" id="FOVJ01000003">
    <property type="protein sequence ID" value="SFN81076.1"/>
    <property type="molecule type" value="Genomic_DNA"/>
</dbReference>
<dbReference type="SUPFAM" id="SSF51735">
    <property type="entry name" value="NAD(P)-binding Rossmann-fold domains"/>
    <property type="match status" value="1"/>
</dbReference>
<dbReference type="OrthoDB" id="5292533at2"/>
<organism evidence="2 3">
    <name type="scientific">Nitrosospira briensis</name>
    <dbReference type="NCBI Taxonomy" id="35799"/>
    <lineage>
        <taxon>Bacteria</taxon>
        <taxon>Pseudomonadati</taxon>
        <taxon>Pseudomonadota</taxon>
        <taxon>Betaproteobacteria</taxon>
        <taxon>Nitrosomonadales</taxon>
        <taxon>Nitrosomonadaceae</taxon>
        <taxon>Nitrosospira</taxon>
    </lineage>
</organism>
<evidence type="ECO:0000259" key="1">
    <source>
        <dbReference type="Pfam" id="PF13460"/>
    </source>
</evidence>
<dbReference type="CDD" id="cd05271">
    <property type="entry name" value="NDUFA9_like_SDR_a"/>
    <property type="match status" value="1"/>
</dbReference>
<keyword evidence="3" id="KW-1185">Reference proteome</keyword>
<accession>A0A1I5C2G1</accession>
<dbReference type="InterPro" id="IPR051207">
    <property type="entry name" value="ComplexI_NDUFA9_subunit"/>
</dbReference>
<feature type="domain" description="NAD(P)-binding" evidence="1">
    <location>
        <begin position="10"/>
        <end position="148"/>
    </location>
</feature>
<sequence length="312" mass="34335">MKIDNVCVFGGSGFVGGHLLNLLTDQEIYLRVPTRNYERSKELLVIPTVDLVEANTYDDAELDRLLAGMDAVINLVGVLHGDFETPHVELPRKIVAACKRNGITRLLHMSALNADTSQRSGYLRSKAEGESVVMTSGLAVTVFRPSVIFGSGDSSINLFARLGKLPVLPLACPEAKFQPIFVENVVQAFTLSLNDPNTFGRSYDLCGPKCYSLRQLVEYAAHVTGNDPAIIGLGDGLSHLEAAVMEILPGKLMTLDNYYSMKVDNVCDCEKYNALAEAWGIRPTALEEAAPLYLAHQTPRERYDHLRHWAGR</sequence>
<evidence type="ECO:0000313" key="3">
    <source>
        <dbReference type="Proteomes" id="UP000183107"/>
    </source>
</evidence>
<dbReference type="InterPro" id="IPR016040">
    <property type="entry name" value="NAD(P)-bd_dom"/>
</dbReference>
<dbReference type="Proteomes" id="UP000183107">
    <property type="component" value="Unassembled WGS sequence"/>
</dbReference>
<dbReference type="AlphaFoldDB" id="A0A1I5C2G1"/>
<dbReference type="Gene3D" id="3.40.50.720">
    <property type="entry name" value="NAD(P)-binding Rossmann-like Domain"/>
    <property type="match status" value="1"/>
</dbReference>
<proteinExistence type="predicted"/>
<dbReference type="RefSeq" id="WP_074796972.1">
    <property type="nucleotide sequence ID" value="NZ_FOVJ01000003.1"/>
</dbReference>
<protein>
    <submittedName>
        <fullName evidence="2">NADH dehydrogenase</fullName>
    </submittedName>
</protein>
<dbReference type="PANTHER" id="PTHR12126:SF11">
    <property type="entry name" value="NADH DEHYDROGENASE [UBIQUINONE] 1 ALPHA SUBCOMPLEX SUBUNIT 9, MITOCHONDRIAL"/>
    <property type="match status" value="1"/>
</dbReference>
<dbReference type="PANTHER" id="PTHR12126">
    <property type="entry name" value="NADH-UBIQUINONE OXIDOREDUCTASE 39 KDA SUBUNIT-RELATED"/>
    <property type="match status" value="1"/>
</dbReference>
<dbReference type="Pfam" id="PF13460">
    <property type="entry name" value="NAD_binding_10"/>
    <property type="match status" value="1"/>
</dbReference>
<name>A0A1I5C2G1_9PROT</name>
<dbReference type="InterPro" id="IPR036291">
    <property type="entry name" value="NAD(P)-bd_dom_sf"/>
</dbReference>
<reference evidence="3" key="1">
    <citation type="submission" date="2016-10" db="EMBL/GenBank/DDBJ databases">
        <authorList>
            <person name="Varghese N."/>
        </authorList>
    </citation>
    <scope>NUCLEOTIDE SEQUENCE [LARGE SCALE GENOMIC DNA]</scope>
    <source>
        <strain evidence="3">Nsp8</strain>
    </source>
</reference>
<dbReference type="GO" id="GO:0044877">
    <property type="term" value="F:protein-containing complex binding"/>
    <property type="evidence" value="ECO:0007669"/>
    <property type="project" value="TreeGrafter"/>
</dbReference>
<evidence type="ECO:0000313" key="2">
    <source>
        <dbReference type="EMBL" id="SFN81076.1"/>
    </source>
</evidence>